<protein>
    <submittedName>
        <fullName evidence="2">Uncharacterized protein</fullName>
    </submittedName>
</protein>
<sequence length="56" mass="6048">MSCASAQMRREPARDKASREERPGSPHVTHVLLLDCCRLGNTVNASAALLVLDAQT</sequence>
<evidence type="ECO:0000313" key="2">
    <source>
        <dbReference type="EMBL" id="SIT40941.1"/>
    </source>
</evidence>
<keyword evidence="3" id="KW-1185">Reference proteome</keyword>
<feature type="compositionally biased region" description="Basic and acidic residues" evidence="1">
    <location>
        <begin position="8"/>
        <end position="24"/>
    </location>
</feature>
<dbReference type="AlphaFoldDB" id="A0A1N7S0U3"/>
<proteinExistence type="predicted"/>
<feature type="region of interest" description="Disordered" evidence="1">
    <location>
        <begin position="1"/>
        <end position="25"/>
    </location>
</feature>
<dbReference type="EMBL" id="CYGY02000025">
    <property type="protein sequence ID" value="SIT40941.1"/>
    <property type="molecule type" value="Genomic_DNA"/>
</dbReference>
<comment type="caution">
    <text evidence="2">The sequence shown here is derived from an EMBL/GenBank/DDBJ whole genome shotgun (WGS) entry which is preliminary data.</text>
</comment>
<organism evidence="2 3">
    <name type="scientific">Paraburkholderia piptadeniae</name>
    <dbReference type="NCBI Taxonomy" id="1701573"/>
    <lineage>
        <taxon>Bacteria</taxon>
        <taxon>Pseudomonadati</taxon>
        <taxon>Pseudomonadota</taxon>
        <taxon>Betaproteobacteria</taxon>
        <taxon>Burkholderiales</taxon>
        <taxon>Burkholderiaceae</taxon>
        <taxon>Paraburkholderia</taxon>
    </lineage>
</organism>
<accession>A0A1N7S0U3</accession>
<evidence type="ECO:0000313" key="3">
    <source>
        <dbReference type="Proteomes" id="UP000195569"/>
    </source>
</evidence>
<reference evidence="2" key="1">
    <citation type="submission" date="2016-12" db="EMBL/GenBank/DDBJ databases">
        <authorList>
            <person name="Moulin L."/>
        </authorList>
    </citation>
    <scope>NUCLEOTIDE SEQUENCE [LARGE SCALE GENOMIC DNA]</scope>
    <source>
        <strain evidence="2">STM 7183</strain>
    </source>
</reference>
<dbReference type="Proteomes" id="UP000195569">
    <property type="component" value="Unassembled WGS sequence"/>
</dbReference>
<gene>
    <name evidence="2" type="ORF">BN2476_250152</name>
</gene>
<evidence type="ECO:0000256" key="1">
    <source>
        <dbReference type="SAM" id="MobiDB-lite"/>
    </source>
</evidence>
<name>A0A1N7S0U3_9BURK</name>